<accession>A0A1H3TA68</accession>
<dbReference type="SUPFAM" id="SSF53850">
    <property type="entry name" value="Periplasmic binding protein-like II"/>
    <property type="match status" value="1"/>
</dbReference>
<dbReference type="Gene3D" id="3.40.190.290">
    <property type="match status" value="1"/>
</dbReference>
<gene>
    <name evidence="6" type="ORF">SAMN05421547_12662</name>
</gene>
<dbReference type="RefSeq" id="WP_016448210.1">
    <property type="nucleotide sequence ID" value="NZ_CP069318.1"/>
</dbReference>
<proteinExistence type="inferred from homology"/>
<evidence type="ECO:0000259" key="5">
    <source>
        <dbReference type="PROSITE" id="PS50931"/>
    </source>
</evidence>
<dbReference type="Gene3D" id="1.10.10.10">
    <property type="entry name" value="Winged helix-like DNA-binding domain superfamily/Winged helix DNA-binding domain"/>
    <property type="match status" value="1"/>
</dbReference>
<dbReference type="GO" id="GO:0003700">
    <property type="term" value="F:DNA-binding transcription factor activity"/>
    <property type="evidence" value="ECO:0007669"/>
    <property type="project" value="InterPro"/>
</dbReference>
<dbReference type="Pfam" id="PF00126">
    <property type="entry name" value="HTH_1"/>
    <property type="match status" value="1"/>
</dbReference>
<dbReference type="EMBL" id="FNPE01000026">
    <property type="protein sequence ID" value="SDZ46847.1"/>
    <property type="molecule type" value="Genomic_DNA"/>
</dbReference>
<protein>
    <submittedName>
        <fullName evidence="6">LysR family transcriptional regulator, cyn operon transcriptional activator/LysR family transcriptional regulator, nitrogen assimilation regulatory protein</fullName>
    </submittedName>
</protein>
<evidence type="ECO:0000256" key="4">
    <source>
        <dbReference type="ARBA" id="ARBA00023163"/>
    </source>
</evidence>
<feature type="domain" description="HTH lysR-type" evidence="5">
    <location>
        <begin position="14"/>
        <end position="71"/>
    </location>
</feature>
<dbReference type="PRINTS" id="PR00039">
    <property type="entry name" value="HTHLYSR"/>
</dbReference>
<dbReference type="AlphaFoldDB" id="A0A1H3TA68"/>
<dbReference type="InterPro" id="IPR036388">
    <property type="entry name" value="WH-like_DNA-bd_sf"/>
</dbReference>
<evidence type="ECO:0000313" key="7">
    <source>
        <dbReference type="Proteomes" id="UP000183417"/>
    </source>
</evidence>
<dbReference type="PROSITE" id="PS50931">
    <property type="entry name" value="HTH_LYSR"/>
    <property type="match status" value="1"/>
</dbReference>
<evidence type="ECO:0000256" key="2">
    <source>
        <dbReference type="ARBA" id="ARBA00023015"/>
    </source>
</evidence>
<reference evidence="6 7" key="1">
    <citation type="submission" date="2016-10" db="EMBL/GenBank/DDBJ databases">
        <authorList>
            <person name="de Groot N.N."/>
        </authorList>
    </citation>
    <scope>NUCLEOTIDE SEQUENCE [LARGE SCALE GENOMIC DNA]</scope>
    <source>
        <strain evidence="6 7">LMG 24775</strain>
    </source>
</reference>
<dbReference type="CDD" id="cd05466">
    <property type="entry name" value="PBP2_LTTR_substrate"/>
    <property type="match status" value="1"/>
</dbReference>
<dbReference type="SUPFAM" id="SSF46785">
    <property type="entry name" value="Winged helix' DNA-binding domain"/>
    <property type="match status" value="1"/>
</dbReference>
<evidence type="ECO:0000313" key="6">
    <source>
        <dbReference type="EMBL" id="SDZ46847.1"/>
    </source>
</evidence>
<dbReference type="Proteomes" id="UP000183417">
    <property type="component" value="Unassembled WGS sequence"/>
</dbReference>
<evidence type="ECO:0000256" key="1">
    <source>
        <dbReference type="ARBA" id="ARBA00009437"/>
    </source>
</evidence>
<dbReference type="GeneID" id="94693125"/>
<dbReference type="InterPro" id="IPR050950">
    <property type="entry name" value="HTH-type_LysR_regulators"/>
</dbReference>
<dbReference type="InterPro" id="IPR036390">
    <property type="entry name" value="WH_DNA-bd_sf"/>
</dbReference>
<keyword evidence="4" id="KW-0804">Transcription</keyword>
<keyword evidence="3" id="KW-0238">DNA-binding</keyword>
<dbReference type="InterPro" id="IPR005119">
    <property type="entry name" value="LysR_subst-bd"/>
</dbReference>
<organism evidence="6 7">
    <name type="scientific">Delftia lacustris</name>
    <dbReference type="NCBI Taxonomy" id="558537"/>
    <lineage>
        <taxon>Bacteria</taxon>
        <taxon>Pseudomonadati</taxon>
        <taxon>Pseudomonadota</taxon>
        <taxon>Betaproteobacteria</taxon>
        <taxon>Burkholderiales</taxon>
        <taxon>Comamonadaceae</taxon>
        <taxon>Delftia</taxon>
    </lineage>
</organism>
<evidence type="ECO:0000256" key="3">
    <source>
        <dbReference type="ARBA" id="ARBA00023125"/>
    </source>
</evidence>
<comment type="similarity">
    <text evidence="1">Belongs to the LysR transcriptional regulatory family.</text>
</comment>
<dbReference type="GO" id="GO:0005829">
    <property type="term" value="C:cytosol"/>
    <property type="evidence" value="ECO:0007669"/>
    <property type="project" value="TreeGrafter"/>
</dbReference>
<dbReference type="Pfam" id="PF03466">
    <property type="entry name" value="LysR_substrate"/>
    <property type="match status" value="1"/>
</dbReference>
<sequence length="316" mass="34417">MAMSARSRDPLDLVSLRQLRYFVSAMRAHSFSAASRDASISQAALSEQIALLESTLDVQLFDRASGRAVATASGHELDRRVSACLSELQAALRDVQARASTVAGLVRIGLVQSYAGCWVLPVVRRAQAQWPQLAIALRRRTAQALVEGVLRGDFDLAVSFDPEPHADLEILACFDEPVVAVGLKPRRRRRLLELSEVANHPLALLPSEYAMRRQLDNAFAAQGLKPGVHLESDTLEDLVHAARENGMVALLNGAAAMSLDVQDAVPLAERNLGRQACLVRSRSRHHGFAAQYVWDELSAATPTLPPAWGRRVAAAR</sequence>
<dbReference type="PANTHER" id="PTHR30419">
    <property type="entry name" value="HTH-TYPE TRANSCRIPTIONAL REGULATOR YBHD"/>
    <property type="match status" value="1"/>
</dbReference>
<name>A0A1H3TA68_9BURK</name>
<keyword evidence="2" id="KW-0805">Transcription regulation</keyword>
<dbReference type="InterPro" id="IPR000847">
    <property type="entry name" value="LysR_HTH_N"/>
</dbReference>
<dbReference type="GO" id="GO:0003677">
    <property type="term" value="F:DNA binding"/>
    <property type="evidence" value="ECO:0007669"/>
    <property type="project" value="UniProtKB-KW"/>
</dbReference>